<dbReference type="GO" id="GO:0016787">
    <property type="term" value="F:hydrolase activity"/>
    <property type="evidence" value="ECO:0007669"/>
    <property type="project" value="UniProtKB-KW"/>
</dbReference>
<dbReference type="PANTHER" id="PTHR11803:SF39">
    <property type="entry name" value="2-IMINOBUTANOATE_2-IMINOPROPANOATE DEAMINASE"/>
    <property type="match status" value="1"/>
</dbReference>
<protein>
    <submittedName>
        <fullName evidence="1">RidA family protein</fullName>
        <ecNumber evidence="1">3.5.-.-</ecNumber>
    </submittedName>
</protein>
<dbReference type="PANTHER" id="PTHR11803">
    <property type="entry name" value="2-IMINOBUTANOATE/2-IMINOPROPANOATE DEAMINASE RIDA"/>
    <property type="match status" value="1"/>
</dbReference>
<comment type="caution">
    <text evidence="1">The sequence shown here is derived from an EMBL/GenBank/DDBJ whole genome shotgun (WGS) entry which is preliminary data.</text>
</comment>
<name>A0ABT8BHI9_9HYPH</name>
<gene>
    <name evidence="1" type="ORF">QWZ12_12055</name>
</gene>
<dbReference type="CDD" id="cd00448">
    <property type="entry name" value="YjgF_YER057c_UK114_family"/>
    <property type="match status" value="1"/>
</dbReference>
<dbReference type="EC" id="3.5.-.-" evidence="1"/>
<proteinExistence type="predicted"/>
<evidence type="ECO:0000313" key="2">
    <source>
        <dbReference type="Proteomes" id="UP001224644"/>
    </source>
</evidence>
<accession>A0ABT8BHI9</accession>
<dbReference type="Pfam" id="PF01042">
    <property type="entry name" value="Ribonuc_L-PSP"/>
    <property type="match status" value="1"/>
</dbReference>
<keyword evidence="2" id="KW-1185">Reference proteome</keyword>
<dbReference type="Gene3D" id="3.30.1330.40">
    <property type="entry name" value="RutC-like"/>
    <property type="match status" value="1"/>
</dbReference>
<dbReference type="EMBL" id="JAUFPX010000008">
    <property type="protein sequence ID" value="MDN3591343.1"/>
    <property type="molecule type" value="Genomic_DNA"/>
</dbReference>
<dbReference type="InterPro" id="IPR006175">
    <property type="entry name" value="YjgF/YER057c/UK114"/>
</dbReference>
<organism evidence="1 2">
    <name type="scientific">Methylobacterium adhaesivum</name>
    <dbReference type="NCBI Taxonomy" id="333297"/>
    <lineage>
        <taxon>Bacteria</taxon>
        <taxon>Pseudomonadati</taxon>
        <taxon>Pseudomonadota</taxon>
        <taxon>Alphaproteobacteria</taxon>
        <taxon>Hyphomicrobiales</taxon>
        <taxon>Methylobacteriaceae</taxon>
        <taxon>Methylobacterium</taxon>
    </lineage>
</organism>
<dbReference type="RefSeq" id="WP_238223150.1">
    <property type="nucleotide sequence ID" value="NZ_BPQD01000004.1"/>
</dbReference>
<dbReference type="InterPro" id="IPR035959">
    <property type="entry name" value="RutC-like_sf"/>
</dbReference>
<keyword evidence="1" id="KW-0378">Hydrolase</keyword>
<evidence type="ECO:0000313" key="1">
    <source>
        <dbReference type="EMBL" id="MDN3591343.1"/>
    </source>
</evidence>
<reference evidence="2" key="1">
    <citation type="journal article" date="2019" name="Int. J. Syst. Evol. Microbiol.">
        <title>The Global Catalogue of Microorganisms (GCM) 10K type strain sequencing project: providing services to taxonomists for standard genome sequencing and annotation.</title>
        <authorList>
            <consortium name="The Broad Institute Genomics Platform"/>
            <consortium name="The Broad Institute Genome Sequencing Center for Infectious Disease"/>
            <person name="Wu L."/>
            <person name="Ma J."/>
        </authorList>
    </citation>
    <scope>NUCLEOTIDE SEQUENCE [LARGE SCALE GENOMIC DNA]</scope>
    <source>
        <strain evidence="2">CECT 7069</strain>
    </source>
</reference>
<dbReference type="Proteomes" id="UP001224644">
    <property type="component" value="Unassembled WGS sequence"/>
</dbReference>
<sequence length="144" mass="15516">MVTNPETPSTALFHMIAGGPKPVAPFSHAVEIDGLVFVTGQMPDTSQAPGLLPEGIEAQTRNVMANLDAVLAGIGLGFEHVVVARAFLREFQRDYATFNATYQSYFRQDRRPARTCIGTTGLAYDALVEIDLVAHRGAAPSRKA</sequence>
<dbReference type="SUPFAM" id="SSF55298">
    <property type="entry name" value="YjgF-like"/>
    <property type="match status" value="1"/>
</dbReference>